<dbReference type="Gene3D" id="3.30.450.20">
    <property type="entry name" value="PAS domain"/>
    <property type="match status" value="1"/>
</dbReference>
<evidence type="ECO:0000313" key="8">
    <source>
        <dbReference type="EMBL" id="ELY65529.1"/>
    </source>
</evidence>
<dbReference type="EMBL" id="AOID01000045">
    <property type="protein sequence ID" value="ELY65529.1"/>
    <property type="molecule type" value="Genomic_DNA"/>
</dbReference>
<dbReference type="Proteomes" id="UP000011632">
    <property type="component" value="Unassembled WGS sequence"/>
</dbReference>
<reference evidence="8 9" key="1">
    <citation type="journal article" date="2014" name="PLoS Genet.">
        <title>Phylogenetically driven sequencing of extremely halophilic archaea reveals strategies for static and dynamic osmo-response.</title>
        <authorList>
            <person name="Becker E.A."/>
            <person name="Seitzer P.M."/>
            <person name="Tritt A."/>
            <person name="Larsen D."/>
            <person name="Krusor M."/>
            <person name="Yao A.I."/>
            <person name="Wu D."/>
            <person name="Madern D."/>
            <person name="Eisen J.A."/>
            <person name="Darling A.E."/>
            <person name="Facciotti M.T."/>
        </authorList>
    </citation>
    <scope>NUCLEOTIDE SEQUENCE [LARGE SCALE GENOMIC DNA]</scope>
    <source>
        <strain evidence="8 9">JCM 10478</strain>
    </source>
</reference>
<dbReference type="InterPro" id="IPR003661">
    <property type="entry name" value="HisK_dim/P_dom"/>
</dbReference>
<comment type="caution">
    <text evidence="8">The sequence shown here is derived from an EMBL/GenBank/DDBJ whole genome shotgun (WGS) entry which is preliminary data.</text>
</comment>
<dbReference type="InterPro" id="IPR029016">
    <property type="entry name" value="GAF-like_dom_sf"/>
</dbReference>
<accession>L9XUQ5</accession>
<keyword evidence="3" id="KW-0808">Transferase</keyword>
<feature type="domain" description="Histidine kinase" evidence="7">
    <location>
        <begin position="537"/>
        <end position="732"/>
    </location>
</feature>
<dbReference type="AlphaFoldDB" id="L9XUQ5"/>
<dbReference type="InterPro" id="IPR050736">
    <property type="entry name" value="Sensor_HK_Regulatory"/>
</dbReference>
<dbReference type="PANTHER" id="PTHR43711">
    <property type="entry name" value="TWO-COMPONENT HISTIDINE KINASE"/>
    <property type="match status" value="1"/>
</dbReference>
<dbReference type="PATRIC" id="fig|1227496.3.peg.2954"/>
<dbReference type="SUPFAM" id="SSF47384">
    <property type="entry name" value="Homodimeric domain of signal transducing histidine kinase"/>
    <property type="match status" value="1"/>
</dbReference>
<dbReference type="InterPro" id="IPR036890">
    <property type="entry name" value="HATPase_C_sf"/>
</dbReference>
<evidence type="ECO:0000259" key="7">
    <source>
        <dbReference type="PROSITE" id="PS50109"/>
    </source>
</evidence>
<dbReference type="InterPro" id="IPR000014">
    <property type="entry name" value="PAS"/>
</dbReference>
<evidence type="ECO:0000256" key="4">
    <source>
        <dbReference type="ARBA" id="ARBA00022777"/>
    </source>
</evidence>
<dbReference type="CDD" id="cd00082">
    <property type="entry name" value="HisKA"/>
    <property type="match status" value="1"/>
</dbReference>
<dbReference type="SUPFAM" id="SSF55781">
    <property type="entry name" value="GAF domain-like"/>
    <property type="match status" value="1"/>
</dbReference>
<evidence type="ECO:0000256" key="5">
    <source>
        <dbReference type="ARBA" id="ARBA00023012"/>
    </source>
</evidence>
<keyword evidence="6" id="KW-0175">Coiled coil</keyword>
<dbReference type="InterPro" id="IPR003018">
    <property type="entry name" value="GAF"/>
</dbReference>
<protein>
    <recommendedName>
        <fullName evidence="2">histidine kinase</fullName>
        <ecNumber evidence="2">2.7.13.3</ecNumber>
    </recommendedName>
</protein>
<dbReference type="Pfam" id="PF13185">
    <property type="entry name" value="GAF_2"/>
    <property type="match status" value="1"/>
</dbReference>
<evidence type="ECO:0000256" key="6">
    <source>
        <dbReference type="SAM" id="Coils"/>
    </source>
</evidence>
<dbReference type="InterPro" id="IPR036097">
    <property type="entry name" value="HisK_dim/P_sf"/>
</dbReference>
<name>L9XUQ5_9EURY</name>
<feature type="coiled-coil region" evidence="6">
    <location>
        <begin position="346"/>
        <end position="377"/>
    </location>
</feature>
<dbReference type="Pfam" id="PF13188">
    <property type="entry name" value="PAS_8"/>
    <property type="match status" value="1"/>
</dbReference>
<evidence type="ECO:0000256" key="1">
    <source>
        <dbReference type="ARBA" id="ARBA00000085"/>
    </source>
</evidence>
<dbReference type="PANTHER" id="PTHR43711:SF1">
    <property type="entry name" value="HISTIDINE KINASE 1"/>
    <property type="match status" value="1"/>
</dbReference>
<keyword evidence="5" id="KW-0902">Two-component regulatory system</keyword>
<dbReference type="STRING" id="1227496.C489_14665"/>
<keyword evidence="4" id="KW-0418">Kinase</keyword>
<evidence type="ECO:0000256" key="3">
    <source>
        <dbReference type="ARBA" id="ARBA00022679"/>
    </source>
</evidence>
<sequence length="760" mass="81025">MFDIGDTVLPWWKVTQYRDVNGDGTSNAPANPRPRTVLYVAGSERTASDGAGELEAHPSGPKRSVHAVTAVERVRSWAPEADCVVFAETPTTAAGSTLLEVVDACGATPVILFTESSFAPAAARSTGGIDGYVRRETDDAVAHLIDEIEWVCRGENGTTADAETETEPTKDGANDVIAMGGKRAASVGDPADSSDPAARLLEAAPELAACRDRDRLFELLVQSAADALEREACWLSTVHFGEFTPRATAPTVSDADLEALPREGPLGDILRTGKALQIDDLAADDRLAAPLEGIASLCCVPVGDVGILQVAAEETAAFNEGDCDLLATWCRAAAAVLERIDADANRATARERLRRERDRLQTERDRVANDRDEIAAERDRVAAERDRIRALFANVPEPTVRYEIDDGRPIVRTVNDTFAAVFGTDPEAIVGAPVDEDTVPPGLETRRATLLESLRAGERRQFVSRRETVDGVREFLLTLVPVETGAGGAAAAGEDGAAQPPDHNPEGLIVYSDVTEANRREREAAAAEARLETIADLVDEDVRTPLNVARGYLELAAETGDQEHFAEVDDAQERLRELVDQLVAIARRDDVLVETEPVAVHDVARRAWVAVDTGDARLVTRAANDRVLEADKARLRELFEHLLQAVVEDAGSDDFGTGPGANDAGGDAPIVTVGATDDGFYVARHSTDGDAATDDDGLETNPVPGRLAAADGTGFGLGTVERIADAHGWSVGVAEDDDRVAFAFRGVGDGDETDAVKSDR</sequence>
<organism evidence="8 9">
    <name type="scientific">Natrinema versiforme JCM 10478</name>
    <dbReference type="NCBI Taxonomy" id="1227496"/>
    <lineage>
        <taxon>Archaea</taxon>
        <taxon>Methanobacteriati</taxon>
        <taxon>Methanobacteriota</taxon>
        <taxon>Stenosarchaea group</taxon>
        <taxon>Halobacteria</taxon>
        <taxon>Halobacteriales</taxon>
        <taxon>Natrialbaceae</taxon>
        <taxon>Natrinema</taxon>
    </lineage>
</organism>
<dbReference type="Pfam" id="PF00512">
    <property type="entry name" value="HisKA"/>
    <property type="match status" value="1"/>
</dbReference>
<dbReference type="PROSITE" id="PS50109">
    <property type="entry name" value="HIS_KIN"/>
    <property type="match status" value="1"/>
</dbReference>
<proteinExistence type="predicted"/>
<dbReference type="InterPro" id="IPR005467">
    <property type="entry name" value="His_kinase_dom"/>
</dbReference>
<dbReference type="EC" id="2.7.13.3" evidence="2"/>
<keyword evidence="9" id="KW-1185">Reference proteome</keyword>
<dbReference type="InterPro" id="IPR035965">
    <property type="entry name" value="PAS-like_dom_sf"/>
</dbReference>
<dbReference type="Gene3D" id="3.30.450.40">
    <property type="match status" value="1"/>
</dbReference>
<dbReference type="Gene3D" id="3.30.565.10">
    <property type="entry name" value="Histidine kinase-like ATPase, C-terminal domain"/>
    <property type="match status" value="1"/>
</dbReference>
<gene>
    <name evidence="8" type="ORF">C489_14665</name>
</gene>
<dbReference type="GO" id="GO:0000155">
    <property type="term" value="F:phosphorelay sensor kinase activity"/>
    <property type="evidence" value="ECO:0007669"/>
    <property type="project" value="InterPro"/>
</dbReference>
<dbReference type="SUPFAM" id="SSF55785">
    <property type="entry name" value="PYP-like sensor domain (PAS domain)"/>
    <property type="match status" value="1"/>
</dbReference>
<evidence type="ECO:0000313" key="9">
    <source>
        <dbReference type="Proteomes" id="UP000011632"/>
    </source>
</evidence>
<evidence type="ECO:0000256" key="2">
    <source>
        <dbReference type="ARBA" id="ARBA00012438"/>
    </source>
</evidence>
<comment type="catalytic activity">
    <reaction evidence="1">
        <text>ATP + protein L-histidine = ADP + protein N-phospho-L-histidine.</text>
        <dbReference type="EC" id="2.7.13.3"/>
    </reaction>
</comment>
<dbReference type="SMART" id="SM00388">
    <property type="entry name" value="HisKA"/>
    <property type="match status" value="1"/>
</dbReference>